<sequence length="155" mass="17866">MFVSSCGYRATDFTEKKAEGKLQDIFCVRSVDINTPEATAVDIFYRYVSQAVLSAGYRLECSKWTDRYVYLTVKRLDVKPIGYSISQRAYIYKVSGIMELTVEDKEKNVILSREIWETVQYIGSGLSADIERRYAIEELARLVEARIFSILTELE</sequence>
<evidence type="ECO:0000313" key="1">
    <source>
        <dbReference type="EMBL" id="ACO04240.1"/>
    </source>
</evidence>
<dbReference type="EMBL" id="CP001230">
    <property type="protein sequence ID" value="ACO04240.1"/>
    <property type="molecule type" value="Genomic_DNA"/>
</dbReference>
<dbReference type="STRING" id="123214.PERMA_1758"/>
<evidence type="ECO:0000313" key="2">
    <source>
        <dbReference type="Proteomes" id="UP000001366"/>
    </source>
</evidence>
<dbReference type="PaxDb" id="123214-PERMA_1758"/>
<accession>C0QS76</accession>
<reference evidence="1 2" key="1">
    <citation type="journal article" date="2009" name="J. Bacteriol.">
        <title>Complete and draft genome sequences of six members of the Aquificales.</title>
        <authorList>
            <person name="Reysenbach A.L."/>
            <person name="Hamamura N."/>
            <person name="Podar M."/>
            <person name="Griffiths E."/>
            <person name="Ferreira S."/>
            <person name="Hochstein R."/>
            <person name="Heidelberg J."/>
            <person name="Johnson J."/>
            <person name="Mead D."/>
            <person name="Pohorille A."/>
            <person name="Sarmiento M."/>
            <person name="Schweighofer K."/>
            <person name="Seshadri R."/>
            <person name="Voytek M.A."/>
        </authorList>
    </citation>
    <scope>NUCLEOTIDE SEQUENCE [LARGE SCALE GENOMIC DNA]</scope>
    <source>
        <strain evidence="2">DSM 14350 / EX-H1</strain>
    </source>
</reference>
<keyword evidence="2" id="KW-1185">Reference proteome</keyword>
<dbReference type="KEGG" id="pmx:PERMA_1758"/>
<gene>
    <name evidence="1" type="ordered locus">PERMA_1758</name>
</gene>
<organism evidence="1 2">
    <name type="scientific">Persephonella marina (strain DSM 14350 / EX-H1)</name>
    <dbReference type="NCBI Taxonomy" id="123214"/>
    <lineage>
        <taxon>Bacteria</taxon>
        <taxon>Pseudomonadati</taxon>
        <taxon>Aquificota</taxon>
        <taxon>Aquificia</taxon>
        <taxon>Aquificales</taxon>
        <taxon>Hydrogenothermaceae</taxon>
        <taxon>Persephonella</taxon>
    </lineage>
</organism>
<name>C0QS76_PERMH</name>
<dbReference type="Proteomes" id="UP000001366">
    <property type="component" value="Chromosome"/>
</dbReference>
<protein>
    <submittedName>
        <fullName evidence="1">Uncharacterized protein</fullName>
    </submittedName>
</protein>
<dbReference type="AlphaFoldDB" id="C0QS76"/>
<proteinExistence type="predicted"/>
<dbReference type="HOGENOM" id="CLU_1693836_0_0_0"/>